<dbReference type="Proteomes" id="UP000037035">
    <property type="component" value="Unassembled WGS sequence"/>
</dbReference>
<accession>A0A0L6UKN2</accession>
<feature type="region of interest" description="Disordered" evidence="1">
    <location>
        <begin position="17"/>
        <end position="65"/>
    </location>
</feature>
<dbReference type="InterPro" id="IPR005162">
    <property type="entry name" value="Retrotrans_gag_dom"/>
</dbReference>
<gene>
    <name evidence="3" type="ORF">VP01_573g5</name>
</gene>
<sequence length="227" mass="25490">MDALNTRLDKMMHMLAKEGNQQLSTEENLRQTKSYLDAAVSQQNQSPSPPQIASAPPPTSSLNSMVLAKPQHSNKICGAAVKSFVGQILLHTVTCPEQFPTDSRKVDFAALFITEYTENWSQPFQMKVFNAEEVAFNKLLDKFKASFFEKNCQHFAEFDLRALCQTGTVLAYTQEFNSHTRTVGWADPLMSLYQHGLKENIQLAVVMSNIQFTSDYASNGPESRPEN</sequence>
<keyword evidence="4" id="KW-1185">Reference proteome</keyword>
<dbReference type="AlphaFoldDB" id="A0A0L6UKN2"/>
<dbReference type="EMBL" id="LAVV01010985">
    <property type="protein sequence ID" value="KNZ48345.1"/>
    <property type="molecule type" value="Genomic_DNA"/>
</dbReference>
<feature type="compositionally biased region" description="Polar residues" evidence="1">
    <location>
        <begin position="19"/>
        <end position="34"/>
    </location>
</feature>
<evidence type="ECO:0000259" key="2">
    <source>
        <dbReference type="Pfam" id="PF03732"/>
    </source>
</evidence>
<evidence type="ECO:0000256" key="1">
    <source>
        <dbReference type="SAM" id="MobiDB-lite"/>
    </source>
</evidence>
<dbReference type="Pfam" id="PF03732">
    <property type="entry name" value="Retrotrans_gag"/>
    <property type="match status" value="1"/>
</dbReference>
<dbReference type="VEuPathDB" id="FungiDB:VP01_573g5"/>
<evidence type="ECO:0000313" key="4">
    <source>
        <dbReference type="Proteomes" id="UP000037035"/>
    </source>
</evidence>
<comment type="caution">
    <text evidence="3">The sequence shown here is derived from an EMBL/GenBank/DDBJ whole genome shotgun (WGS) entry which is preliminary data.</text>
</comment>
<protein>
    <recommendedName>
        <fullName evidence="2">Retrotransposon gag domain-containing protein</fullName>
    </recommendedName>
</protein>
<name>A0A0L6UKN2_9BASI</name>
<feature type="compositionally biased region" description="Pro residues" evidence="1">
    <location>
        <begin position="47"/>
        <end position="59"/>
    </location>
</feature>
<evidence type="ECO:0000313" key="3">
    <source>
        <dbReference type="EMBL" id="KNZ48345.1"/>
    </source>
</evidence>
<reference evidence="3 4" key="1">
    <citation type="submission" date="2015-08" db="EMBL/GenBank/DDBJ databases">
        <title>Next Generation Sequencing and Analysis of the Genome of Puccinia sorghi L Schw, the Causal Agent of Maize Common Rust.</title>
        <authorList>
            <person name="Rochi L."/>
            <person name="Burguener G."/>
            <person name="Darino M."/>
            <person name="Turjanski A."/>
            <person name="Kreff E."/>
            <person name="Dieguez M.J."/>
            <person name="Sacco F."/>
        </authorList>
    </citation>
    <scope>NUCLEOTIDE SEQUENCE [LARGE SCALE GENOMIC DNA]</scope>
    <source>
        <strain evidence="3 4">RO10H11247</strain>
    </source>
</reference>
<feature type="domain" description="Retrotransposon gag" evidence="2">
    <location>
        <begin position="108"/>
        <end position="198"/>
    </location>
</feature>
<proteinExistence type="predicted"/>
<organism evidence="3 4">
    <name type="scientific">Puccinia sorghi</name>
    <dbReference type="NCBI Taxonomy" id="27349"/>
    <lineage>
        <taxon>Eukaryota</taxon>
        <taxon>Fungi</taxon>
        <taxon>Dikarya</taxon>
        <taxon>Basidiomycota</taxon>
        <taxon>Pucciniomycotina</taxon>
        <taxon>Pucciniomycetes</taxon>
        <taxon>Pucciniales</taxon>
        <taxon>Pucciniaceae</taxon>
        <taxon>Puccinia</taxon>
    </lineage>
</organism>